<dbReference type="EMBL" id="RPFZ01000001">
    <property type="protein sequence ID" value="RPF70681.1"/>
    <property type="molecule type" value="Genomic_DNA"/>
</dbReference>
<proteinExistence type="predicted"/>
<protein>
    <submittedName>
        <fullName evidence="2">Uncharacterized protein</fullName>
    </submittedName>
</protein>
<sequence>MSAYDPRHLVTLSPDQAAELDPAPVHRSPAGQPVALDPARMAAFLESLQIMGNVSIACSRAGVARQTAYRARRRVTGFARAWDAALVAARVHAESELADRAINGVEEKVFYHGEEVGSRRRYDARLLLAHLARLDRMAERADLADTLARLDDVVEALHAGQDPAEALAAPADGAVGAEVGDGAGDAGEGAAAGARDGGADCAQDPVTPVPPCPDCGGACDDPDARLTHADCQWIGYRLDRAAAARPADAPTLDELADGFDDRLVLEMVQLHAWEAGLAEWWLVTGWDALETALEEAGEADVQPGPGEAEAEAEAEAAGEACAPRPVSS</sequence>
<gene>
    <name evidence="2" type="ORF">EG799_02865</name>
</gene>
<evidence type="ECO:0000313" key="3">
    <source>
        <dbReference type="Proteomes" id="UP000275232"/>
    </source>
</evidence>
<evidence type="ECO:0000313" key="2">
    <source>
        <dbReference type="EMBL" id="RPF70681.1"/>
    </source>
</evidence>
<feature type="region of interest" description="Disordered" evidence="1">
    <location>
        <begin position="296"/>
        <end position="328"/>
    </location>
</feature>
<dbReference type="RefSeq" id="WP_123878391.1">
    <property type="nucleotide sequence ID" value="NZ_RPFZ01000001.1"/>
</dbReference>
<feature type="compositionally biased region" description="Low complexity" evidence="1">
    <location>
        <begin position="317"/>
        <end position="328"/>
    </location>
</feature>
<evidence type="ECO:0000256" key="1">
    <source>
        <dbReference type="SAM" id="MobiDB-lite"/>
    </source>
</evidence>
<comment type="caution">
    <text evidence="2">The sequence shown here is derived from an EMBL/GenBank/DDBJ whole genome shotgun (WGS) entry which is preliminary data.</text>
</comment>
<reference evidence="2 3" key="1">
    <citation type="submission" date="2018-11" db="EMBL/GenBank/DDBJ databases">
        <title>Erythrobacter spongiae sp. nov., isolated from a marine sponge.</title>
        <authorList>
            <person name="Zhuang L."/>
            <person name="Luo L."/>
        </authorList>
    </citation>
    <scope>NUCLEOTIDE SEQUENCE [LARGE SCALE GENOMIC DNA]</scope>
    <source>
        <strain evidence="2 3">HN-E23</strain>
    </source>
</reference>
<name>A0A3N5DNN9_9SPHN</name>
<dbReference type="Proteomes" id="UP000275232">
    <property type="component" value="Unassembled WGS sequence"/>
</dbReference>
<accession>A0A3N5DNN9</accession>
<feature type="compositionally biased region" description="Low complexity" evidence="1">
    <location>
        <begin position="188"/>
        <end position="202"/>
    </location>
</feature>
<keyword evidence="3" id="KW-1185">Reference proteome</keyword>
<dbReference type="OrthoDB" id="7428067at2"/>
<dbReference type="AlphaFoldDB" id="A0A3N5DNN9"/>
<feature type="region of interest" description="Disordered" evidence="1">
    <location>
        <begin position="178"/>
        <end position="202"/>
    </location>
</feature>
<organism evidence="2 3">
    <name type="scientific">Aurantiacibacter spongiae</name>
    <dbReference type="NCBI Taxonomy" id="2488860"/>
    <lineage>
        <taxon>Bacteria</taxon>
        <taxon>Pseudomonadati</taxon>
        <taxon>Pseudomonadota</taxon>
        <taxon>Alphaproteobacteria</taxon>
        <taxon>Sphingomonadales</taxon>
        <taxon>Erythrobacteraceae</taxon>
        <taxon>Aurantiacibacter</taxon>
    </lineage>
</organism>